<proteinExistence type="predicted"/>
<reference evidence="1 2" key="1">
    <citation type="journal article" date="2023" name="Plants (Basel)">
        <title>Bridging the Gap: Combining Genomics and Transcriptomics Approaches to Understand Stylosanthes scabra, an Orphan Legume from the Brazilian Caatinga.</title>
        <authorList>
            <person name="Ferreira-Neto J.R.C."/>
            <person name="da Silva M.D."/>
            <person name="Binneck E."/>
            <person name="de Melo N.F."/>
            <person name="da Silva R.H."/>
            <person name="de Melo A.L.T.M."/>
            <person name="Pandolfi V."/>
            <person name="Bustamante F.O."/>
            <person name="Brasileiro-Vidal A.C."/>
            <person name="Benko-Iseppon A.M."/>
        </authorList>
    </citation>
    <scope>NUCLEOTIDE SEQUENCE [LARGE SCALE GENOMIC DNA]</scope>
    <source>
        <tissue evidence="1">Leaves</tissue>
    </source>
</reference>
<evidence type="ECO:0000313" key="2">
    <source>
        <dbReference type="Proteomes" id="UP001341840"/>
    </source>
</evidence>
<sequence>MVGPENWSPEHQAGPVRQLDRKRIKTLLTRFEPDDFQQNRSCRSLLPLARRENFSHSINWDALGCVPSIPCINWGETLNDCYSSSKDSAAQLLLVPIASCRCKNSFCHCFLTLRVVLFNCAASSPSMPARFTITPS</sequence>
<evidence type="ECO:0000313" key="1">
    <source>
        <dbReference type="EMBL" id="MED6216391.1"/>
    </source>
</evidence>
<protein>
    <submittedName>
        <fullName evidence="1">Uncharacterized protein</fullName>
    </submittedName>
</protein>
<comment type="caution">
    <text evidence="1">The sequence shown here is derived from an EMBL/GenBank/DDBJ whole genome shotgun (WGS) entry which is preliminary data.</text>
</comment>
<name>A0ABU6Z298_9FABA</name>
<gene>
    <name evidence="1" type="ORF">PIB30_007369</name>
</gene>
<keyword evidence="2" id="KW-1185">Reference proteome</keyword>
<dbReference type="EMBL" id="JASCZI010271876">
    <property type="protein sequence ID" value="MED6216391.1"/>
    <property type="molecule type" value="Genomic_DNA"/>
</dbReference>
<dbReference type="Proteomes" id="UP001341840">
    <property type="component" value="Unassembled WGS sequence"/>
</dbReference>
<accession>A0ABU6Z298</accession>
<organism evidence="1 2">
    <name type="scientific">Stylosanthes scabra</name>
    <dbReference type="NCBI Taxonomy" id="79078"/>
    <lineage>
        <taxon>Eukaryota</taxon>
        <taxon>Viridiplantae</taxon>
        <taxon>Streptophyta</taxon>
        <taxon>Embryophyta</taxon>
        <taxon>Tracheophyta</taxon>
        <taxon>Spermatophyta</taxon>
        <taxon>Magnoliopsida</taxon>
        <taxon>eudicotyledons</taxon>
        <taxon>Gunneridae</taxon>
        <taxon>Pentapetalae</taxon>
        <taxon>rosids</taxon>
        <taxon>fabids</taxon>
        <taxon>Fabales</taxon>
        <taxon>Fabaceae</taxon>
        <taxon>Papilionoideae</taxon>
        <taxon>50 kb inversion clade</taxon>
        <taxon>dalbergioids sensu lato</taxon>
        <taxon>Dalbergieae</taxon>
        <taxon>Pterocarpus clade</taxon>
        <taxon>Stylosanthes</taxon>
    </lineage>
</organism>